<dbReference type="CDD" id="cd00170">
    <property type="entry name" value="SEC14"/>
    <property type="match status" value="1"/>
</dbReference>
<dbReference type="Pfam" id="PF00650">
    <property type="entry name" value="CRAL_TRIO"/>
    <property type="match status" value="1"/>
</dbReference>
<feature type="compositionally biased region" description="Low complexity" evidence="1">
    <location>
        <begin position="169"/>
        <end position="183"/>
    </location>
</feature>
<dbReference type="PROSITE" id="PS50191">
    <property type="entry name" value="CRAL_TRIO"/>
    <property type="match status" value="1"/>
</dbReference>
<dbReference type="Gene3D" id="3.40.525.10">
    <property type="entry name" value="CRAL-TRIO lipid binding domain"/>
    <property type="match status" value="1"/>
</dbReference>
<reference evidence="3 4" key="1">
    <citation type="journal article" date="2018" name="Nat. Ecol. Evol.">
        <title>Pezizomycetes genomes reveal the molecular basis of ectomycorrhizal truffle lifestyle.</title>
        <authorList>
            <person name="Murat C."/>
            <person name="Payen T."/>
            <person name="Noel B."/>
            <person name="Kuo A."/>
            <person name="Morin E."/>
            <person name="Chen J."/>
            <person name="Kohler A."/>
            <person name="Krizsan K."/>
            <person name="Balestrini R."/>
            <person name="Da Silva C."/>
            <person name="Montanini B."/>
            <person name="Hainaut M."/>
            <person name="Levati E."/>
            <person name="Barry K.W."/>
            <person name="Belfiori B."/>
            <person name="Cichocki N."/>
            <person name="Clum A."/>
            <person name="Dockter R.B."/>
            <person name="Fauchery L."/>
            <person name="Guy J."/>
            <person name="Iotti M."/>
            <person name="Le Tacon F."/>
            <person name="Lindquist E.A."/>
            <person name="Lipzen A."/>
            <person name="Malagnac F."/>
            <person name="Mello A."/>
            <person name="Molinier V."/>
            <person name="Miyauchi S."/>
            <person name="Poulain J."/>
            <person name="Riccioni C."/>
            <person name="Rubini A."/>
            <person name="Sitrit Y."/>
            <person name="Splivallo R."/>
            <person name="Traeger S."/>
            <person name="Wang M."/>
            <person name="Zifcakova L."/>
            <person name="Wipf D."/>
            <person name="Zambonelli A."/>
            <person name="Paolocci F."/>
            <person name="Nowrousian M."/>
            <person name="Ottonello S."/>
            <person name="Baldrian P."/>
            <person name="Spatafora J.W."/>
            <person name="Henrissat B."/>
            <person name="Nagy L.G."/>
            <person name="Aury J.M."/>
            <person name="Wincker P."/>
            <person name="Grigoriev I.V."/>
            <person name="Bonfante P."/>
            <person name="Martin F.M."/>
        </authorList>
    </citation>
    <scope>NUCLEOTIDE SEQUENCE [LARGE SCALE GENOMIC DNA]</scope>
    <source>
        <strain evidence="3 4">ATCC MYA-4762</strain>
    </source>
</reference>
<dbReference type="InterPro" id="IPR036865">
    <property type="entry name" value="CRAL-TRIO_dom_sf"/>
</dbReference>
<dbReference type="InterPro" id="IPR051026">
    <property type="entry name" value="PI/PC_transfer"/>
</dbReference>
<keyword evidence="4" id="KW-1185">Reference proteome</keyword>
<dbReference type="InterPro" id="IPR036273">
    <property type="entry name" value="CRAL/TRIO_N_dom_sf"/>
</dbReference>
<feature type="region of interest" description="Disordered" evidence="1">
    <location>
        <begin position="168"/>
        <end position="187"/>
    </location>
</feature>
<dbReference type="InterPro" id="IPR011074">
    <property type="entry name" value="CRAL/TRIO_N_dom"/>
</dbReference>
<dbReference type="STRING" id="1051890.A0A3N4LXB7"/>
<dbReference type="SUPFAM" id="SSF52087">
    <property type="entry name" value="CRAL/TRIO domain"/>
    <property type="match status" value="1"/>
</dbReference>
<dbReference type="InParanoid" id="A0A3N4LXB7"/>
<evidence type="ECO:0000313" key="3">
    <source>
        <dbReference type="EMBL" id="RPB26219.1"/>
    </source>
</evidence>
<dbReference type="EMBL" id="ML121535">
    <property type="protein sequence ID" value="RPB26219.1"/>
    <property type="molecule type" value="Genomic_DNA"/>
</dbReference>
<organism evidence="3 4">
    <name type="scientific">Terfezia boudieri ATCC MYA-4762</name>
    <dbReference type="NCBI Taxonomy" id="1051890"/>
    <lineage>
        <taxon>Eukaryota</taxon>
        <taxon>Fungi</taxon>
        <taxon>Dikarya</taxon>
        <taxon>Ascomycota</taxon>
        <taxon>Pezizomycotina</taxon>
        <taxon>Pezizomycetes</taxon>
        <taxon>Pezizales</taxon>
        <taxon>Pezizaceae</taxon>
        <taxon>Terfezia</taxon>
    </lineage>
</organism>
<feature type="domain" description="CRAL-TRIO" evidence="2">
    <location>
        <begin position="95"/>
        <end position="299"/>
    </location>
</feature>
<evidence type="ECO:0000256" key="1">
    <source>
        <dbReference type="SAM" id="MobiDB-lite"/>
    </source>
</evidence>
<protein>
    <submittedName>
        <fullName evidence="3">CRAL/TRIO domain-containing protein</fullName>
    </submittedName>
</protein>
<dbReference type="SMART" id="SM01100">
    <property type="entry name" value="CRAL_TRIO_N"/>
    <property type="match status" value="1"/>
</dbReference>
<evidence type="ECO:0000259" key="2">
    <source>
        <dbReference type="PROSITE" id="PS50191"/>
    </source>
</evidence>
<dbReference type="InterPro" id="IPR001251">
    <property type="entry name" value="CRAL-TRIO_dom"/>
</dbReference>
<gene>
    <name evidence="3" type="ORF">L211DRAFT_835591</name>
</gene>
<sequence length="358" mass="40112">MSNKTPVTTFEGQLGHLTPDQEKAFAEFKQLCAEKGIYTPAEAGKPASHDDIFMIRFLRARRFVTADALILFSDSEEWRKAEKIDDVYDHFDVGEYEQCRKLHPQWTGRRDRDGMPLFVYTISHVSGTNLTEYTAAKNKLQRLAMLYETVTQFVIPVANAVHVRARNHAAPAPKPTTETAPTADPEKKLESVSSITIITDIGNVGLWTFWNLKGHMQESAKIASDRYPETLHRQYIVNAPSFFPTVWGWIKKWFDPVTTSKITILSGSLTLKELREQLEVCIAPENLPKKYGGDLDWDYGDVPDVDEEIREVVGEDVFADGGLTGPVRWVVGGKGMVGRAVKVGSIGGKDRRGDKPDA</sequence>
<evidence type="ECO:0000313" key="4">
    <source>
        <dbReference type="Proteomes" id="UP000267821"/>
    </source>
</evidence>
<dbReference type="OrthoDB" id="30289at2759"/>
<dbReference type="Pfam" id="PF03765">
    <property type="entry name" value="CRAL_TRIO_N"/>
    <property type="match status" value="1"/>
</dbReference>
<dbReference type="PANTHER" id="PTHR45657:SF3">
    <property type="entry name" value="TRANSPORTER, PUTATIVE (AFU_ORTHOLOGUE AFUA_5G09260)-RELATED"/>
    <property type="match status" value="1"/>
</dbReference>
<accession>A0A3N4LXB7</accession>
<dbReference type="SMART" id="SM00516">
    <property type="entry name" value="SEC14"/>
    <property type="match status" value="1"/>
</dbReference>
<dbReference type="PANTHER" id="PTHR45657">
    <property type="entry name" value="CRAL-TRIO DOMAIN-CONTAINING PROTEIN YKL091C-RELATED"/>
    <property type="match status" value="1"/>
</dbReference>
<dbReference type="AlphaFoldDB" id="A0A3N4LXB7"/>
<dbReference type="Proteomes" id="UP000267821">
    <property type="component" value="Unassembled WGS sequence"/>
</dbReference>
<dbReference type="SUPFAM" id="SSF46938">
    <property type="entry name" value="CRAL/TRIO N-terminal domain"/>
    <property type="match status" value="1"/>
</dbReference>
<proteinExistence type="predicted"/>
<name>A0A3N4LXB7_9PEZI</name>
<dbReference type="Gene3D" id="1.10.8.20">
    <property type="entry name" value="N-terminal domain of phosphatidylinositol transfer protein sec14p"/>
    <property type="match status" value="1"/>
</dbReference>